<dbReference type="GO" id="GO:0003677">
    <property type="term" value="F:DNA binding"/>
    <property type="evidence" value="ECO:0007669"/>
    <property type="project" value="InterPro"/>
</dbReference>
<dbReference type="InterPro" id="IPR006158">
    <property type="entry name" value="Cobalamin-bd"/>
</dbReference>
<sequence length="291" mass="30511">MRNWTTPTGQNETMTAGSASVPDAAGYTVRAVAERLGIPTATLRSWNRRYEIGPAQDRPGRHRLYTESDIALLERMLELIRGGASPAGAAAAARGPVLALGDRTALLAAAFALETGTVTAFVESHVRAHGVVDTWERLCRPAFAEIVARQGSGEGCVDVEHLLSWCVAAAMQRTNPPVGPAGTVLACTSGETHSLPLDVLRAALAERGVGARMLGPDVPTAALVDALARQRDPAAVLLWSQRESTALTSAVRACLAAGARVFLGGPGWDDVILPEAAVRVASLADAVDRLR</sequence>
<dbReference type="Gene3D" id="1.10.1240.10">
    <property type="entry name" value="Methionine synthase domain"/>
    <property type="match status" value="1"/>
</dbReference>
<dbReference type="SUPFAM" id="SSF46955">
    <property type="entry name" value="Putative DNA-binding domain"/>
    <property type="match status" value="1"/>
</dbReference>
<dbReference type="Proteomes" id="UP000219565">
    <property type="component" value="Unassembled WGS sequence"/>
</dbReference>
<proteinExistence type="predicted"/>
<keyword evidence="5" id="KW-1185">Reference proteome</keyword>
<dbReference type="EMBL" id="OBEG01000004">
    <property type="protein sequence ID" value="SNY87311.1"/>
    <property type="molecule type" value="Genomic_DNA"/>
</dbReference>
<dbReference type="STRING" id="1379680.GCA_001612615_03484"/>
<dbReference type="PROSITE" id="PS51332">
    <property type="entry name" value="B12_BINDING"/>
    <property type="match status" value="1"/>
</dbReference>
<name>A0A285LVD5_9NOCA</name>
<dbReference type="SUPFAM" id="SSF52242">
    <property type="entry name" value="Cobalamin (vitamin B12)-binding domain"/>
    <property type="match status" value="1"/>
</dbReference>
<feature type="domain" description="B12-binding" evidence="3">
    <location>
        <begin position="180"/>
        <end position="291"/>
    </location>
</feature>
<dbReference type="InterPro" id="IPR009061">
    <property type="entry name" value="DNA-bd_dom_put_sf"/>
</dbReference>
<dbReference type="SMART" id="SM00422">
    <property type="entry name" value="HTH_MERR"/>
    <property type="match status" value="1"/>
</dbReference>
<protein>
    <submittedName>
        <fullName evidence="4">B12 binding domain-containing protein</fullName>
    </submittedName>
</protein>
<evidence type="ECO:0000313" key="4">
    <source>
        <dbReference type="EMBL" id="SNY87311.1"/>
    </source>
</evidence>
<dbReference type="Gene3D" id="1.10.1660.10">
    <property type="match status" value="1"/>
</dbReference>
<accession>A0A285LVD5</accession>
<evidence type="ECO:0000259" key="2">
    <source>
        <dbReference type="PROSITE" id="PS50937"/>
    </source>
</evidence>
<evidence type="ECO:0000313" key="5">
    <source>
        <dbReference type="Proteomes" id="UP000219565"/>
    </source>
</evidence>
<dbReference type="PROSITE" id="PS50937">
    <property type="entry name" value="HTH_MERR_2"/>
    <property type="match status" value="1"/>
</dbReference>
<organism evidence="4 5">
    <name type="scientific">Nocardia amikacinitolerans</name>
    <dbReference type="NCBI Taxonomy" id="756689"/>
    <lineage>
        <taxon>Bacteria</taxon>
        <taxon>Bacillati</taxon>
        <taxon>Actinomycetota</taxon>
        <taxon>Actinomycetes</taxon>
        <taxon>Mycobacteriales</taxon>
        <taxon>Nocardiaceae</taxon>
        <taxon>Nocardia</taxon>
    </lineage>
</organism>
<feature type="compositionally biased region" description="Polar residues" evidence="1">
    <location>
        <begin position="1"/>
        <end position="18"/>
    </location>
</feature>
<dbReference type="InterPro" id="IPR000551">
    <property type="entry name" value="MerR-type_HTH_dom"/>
</dbReference>
<gene>
    <name evidence="4" type="ORF">SAMN04244553_4253</name>
</gene>
<dbReference type="Gene3D" id="3.40.50.280">
    <property type="entry name" value="Cobalamin-binding domain"/>
    <property type="match status" value="1"/>
</dbReference>
<dbReference type="GO" id="GO:0046872">
    <property type="term" value="F:metal ion binding"/>
    <property type="evidence" value="ECO:0007669"/>
    <property type="project" value="InterPro"/>
</dbReference>
<dbReference type="InterPro" id="IPR036594">
    <property type="entry name" value="Meth_synthase_dom"/>
</dbReference>
<feature type="region of interest" description="Disordered" evidence="1">
    <location>
        <begin position="1"/>
        <end position="20"/>
    </location>
</feature>
<dbReference type="Pfam" id="PF13411">
    <property type="entry name" value="MerR_1"/>
    <property type="match status" value="1"/>
</dbReference>
<feature type="domain" description="HTH merR-type" evidence="2">
    <location>
        <begin position="26"/>
        <end position="95"/>
    </location>
</feature>
<dbReference type="AlphaFoldDB" id="A0A285LVD5"/>
<dbReference type="GO" id="GO:0031419">
    <property type="term" value="F:cobalamin binding"/>
    <property type="evidence" value="ECO:0007669"/>
    <property type="project" value="InterPro"/>
</dbReference>
<dbReference type="InterPro" id="IPR036724">
    <property type="entry name" value="Cobalamin-bd_sf"/>
</dbReference>
<evidence type="ECO:0000259" key="3">
    <source>
        <dbReference type="PROSITE" id="PS51332"/>
    </source>
</evidence>
<dbReference type="GO" id="GO:0006355">
    <property type="term" value="P:regulation of DNA-templated transcription"/>
    <property type="evidence" value="ECO:0007669"/>
    <property type="project" value="InterPro"/>
</dbReference>
<reference evidence="4 5" key="1">
    <citation type="submission" date="2017-09" db="EMBL/GenBank/DDBJ databases">
        <authorList>
            <person name="Ehlers B."/>
            <person name="Leendertz F.H."/>
        </authorList>
    </citation>
    <scope>NUCLEOTIDE SEQUENCE [LARGE SCALE GENOMIC DNA]</scope>
    <source>
        <strain evidence="4 5">DSM 45537</strain>
    </source>
</reference>
<evidence type="ECO:0000256" key="1">
    <source>
        <dbReference type="SAM" id="MobiDB-lite"/>
    </source>
</evidence>